<evidence type="ECO:0000313" key="2">
    <source>
        <dbReference type="Proteomes" id="UP000068164"/>
    </source>
</evidence>
<dbReference type="Pfam" id="PF06169">
    <property type="entry name" value="DUF982"/>
    <property type="match status" value="1"/>
</dbReference>
<keyword evidence="2" id="KW-1185">Reference proteome</keyword>
<sequence length="101" mass="11163">MSRSFAMAVDLPVFIKPLQVEIDGMGRYRKAETVDQLAAMLLSGKWHHRGGEKFHSALMRSVEALEFYIDADTARAAFVDAAHEAGMHVLPDDAAEMKKAS</sequence>
<gene>
    <name evidence="1" type="ORF">AS026_28120</name>
</gene>
<evidence type="ECO:0000313" key="1">
    <source>
        <dbReference type="EMBL" id="KWV59711.1"/>
    </source>
</evidence>
<name>A0A109K2M8_9HYPH</name>
<comment type="caution">
    <text evidence="1">The sequence shown here is derived from an EMBL/GenBank/DDBJ whole genome shotgun (WGS) entry which is preliminary data.</text>
</comment>
<organism evidence="1 2">
    <name type="scientific">Rhizobium altiplani</name>
    <dbReference type="NCBI Taxonomy" id="1864509"/>
    <lineage>
        <taxon>Bacteria</taxon>
        <taxon>Pseudomonadati</taxon>
        <taxon>Pseudomonadota</taxon>
        <taxon>Alphaproteobacteria</taxon>
        <taxon>Hyphomicrobiales</taxon>
        <taxon>Rhizobiaceae</taxon>
        <taxon>Rhizobium/Agrobacterium group</taxon>
        <taxon>Rhizobium</taxon>
    </lineage>
</organism>
<dbReference type="InterPro" id="IPR010385">
    <property type="entry name" value="DUF982"/>
</dbReference>
<dbReference type="Gene3D" id="6.10.250.730">
    <property type="match status" value="1"/>
</dbReference>
<reference evidence="1 2" key="1">
    <citation type="submission" date="2015-11" db="EMBL/GenBank/DDBJ databases">
        <title>Draft Genome Sequence of the Strain BR 10423 (Rhizobium sp.) isolated from nodules of Mimosa pudica.</title>
        <authorList>
            <person name="Barauna A.C."/>
            <person name="Zilli J.E."/>
            <person name="Simoes-Araujo J.L."/>
            <person name="Reis V.M."/>
            <person name="James E.K."/>
            <person name="Reis F.B.Jr."/>
            <person name="Rouws L.F."/>
            <person name="Passos S.R."/>
            <person name="Gois S.R."/>
        </authorList>
    </citation>
    <scope>NUCLEOTIDE SEQUENCE [LARGE SCALE GENOMIC DNA]</scope>
    <source>
        <strain evidence="1 2">BR10423</strain>
    </source>
</reference>
<proteinExistence type="predicted"/>
<protein>
    <recommendedName>
        <fullName evidence="3">DUF982 domain-containing protein</fullName>
    </recommendedName>
</protein>
<dbReference type="Proteomes" id="UP000068164">
    <property type="component" value="Unassembled WGS sequence"/>
</dbReference>
<dbReference type="AlphaFoldDB" id="A0A109K2M8"/>
<accession>A0A109K2M8</accession>
<dbReference type="EMBL" id="LNCD01000008">
    <property type="protein sequence ID" value="KWV59711.1"/>
    <property type="molecule type" value="Genomic_DNA"/>
</dbReference>
<evidence type="ECO:0008006" key="3">
    <source>
        <dbReference type="Google" id="ProtNLM"/>
    </source>
</evidence>